<dbReference type="Gene3D" id="3.40.50.300">
    <property type="entry name" value="P-loop containing nucleotide triphosphate hydrolases"/>
    <property type="match status" value="1"/>
</dbReference>
<evidence type="ECO:0000256" key="1">
    <source>
        <dbReference type="ARBA" id="ARBA00022741"/>
    </source>
</evidence>
<dbReference type="SUPFAM" id="SSF52540">
    <property type="entry name" value="P-loop containing nucleoside triphosphate hydrolases"/>
    <property type="match status" value="1"/>
</dbReference>
<dbReference type="RefSeq" id="WP_344457245.1">
    <property type="nucleotide sequence ID" value="NZ_BAAATZ010000035.1"/>
</dbReference>
<evidence type="ECO:0000313" key="6">
    <source>
        <dbReference type="Proteomes" id="UP001501842"/>
    </source>
</evidence>
<dbReference type="EMBL" id="BAAATZ010000035">
    <property type="protein sequence ID" value="GAA2737640.1"/>
    <property type="molecule type" value="Genomic_DNA"/>
</dbReference>
<dbReference type="PANTHER" id="PTHR11361">
    <property type="entry name" value="DNA MISMATCH REPAIR PROTEIN MUTS FAMILY MEMBER"/>
    <property type="match status" value="1"/>
</dbReference>
<comment type="caution">
    <text evidence="5">The sequence shown here is derived from an EMBL/GenBank/DDBJ whole genome shotgun (WGS) entry which is preliminary data.</text>
</comment>
<keyword evidence="2" id="KW-0067">ATP-binding</keyword>
<dbReference type="InterPro" id="IPR000432">
    <property type="entry name" value="DNA_mismatch_repair_MutS_C"/>
</dbReference>
<evidence type="ECO:0000256" key="3">
    <source>
        <dbReference type="ARBA" id="ARBA00023125"/>
    </source>
</evidence>
<evidence type="ECO:0000313" key="5">
    <source>
        <dbReference type="EMBL" id="GAA2737640.1"/>
    </source>
</evidence>
<dbReference type="InterPro" id="IPR045076">
    <property type="entry name" value="MutS"/>
</dbReference>
<evidence type="ECO:0000256" key="2">
    <source>
        <dbReference type="ARBA" id="ARBA00022840"/>
    </source>
</evidence>
<dbReference type="Proteomes" id="UP001501842">
    <property type="component" value="Unassembled WGS sequence"/>
</dbReference>
<keyword evidence="3" id="KW-0238">DNA-binding</keyword>
<keyword evidence="1" id="KW-0547">Nucleotide-binding</keyword>
<gene>
    <name evidence="5" type="ORF">GCM10010439_68550</name>
</gene>
<keyword evidence="6" id="KW-1185">Reference proteome</keyword>
<sequence>MRPRLMFADGDFDSRAPEPPLAGELVEDLHLETLWAGMARGDGRLFALARAATLAPLTDPAAIAYRQEALGDCLRNAPAVRALHALADEAVTAEEKTIRVAGSPEALLNRSRRLLELFCGHLRGLGGLASRHARDFHSAGFTRLFQLIRTELDEEYLRSVEALLGGLDFEHGIIAGARLGEGNKSVDFRLHEPPGKGRASSLHRRLKKSGLSYAIPGRYEEDWRALAMFRGSVLAPVADAVTRSADHVRDFFRALRDELGFYVGCLNLAETLSRLGLPVCLPEPHPAGAGVFTARGLYEPCLALRLDAAVEGNDVDADGIGLISVTGANRGGKSTFLRSVGVAHLMMQCGMFTCAGRFAASAPEGVFTHFKREEDRSMSSGKLDEELSRMSAIVDRLRPGSLVLCNESFMSTNEREGSDVSVEVVGALTGLGVRVVSVTHLYGFARRMREERPDGCLFLTAGREAGGERTFRLQPGIPSPTAHAGDLYARIFGESGGSS</sequence>
<dbReference type="PANTHER" id="PTHR11361:SF34">
    <property type="entry name" value="DNA MISMATCH REPAIR PROTEIN MSH1, MITOCHONDRIAL"/>
    <property type="match status" value="1"/>
</dbReference>
<accession>A0ABN3URJ5</accession>
<proteinExistence type="predicted"/>
<protein>
    <submittedName>
        <fullName evidence="5">DNA mismatch repair protein MutS</fullName>
    </submittedName>
</protein>
<reference evidence="5 6" key="1">
    <citation type="journal article" date="2019" name="Int. J. Syst. Evol. Microbiol.">
        <title>The Global Catalogue of Microorganisms (GCM) 10K type strain sequencing project: providing services to taxonomists for standard genome sequencing and annotation.</title>
        <authorList>
            <consortium name="The Broad Institute Genomics Platform"/>
            <consortium name="The Broad Institute Genome Sequencing Center for Infectious Disease"/>
            <person name="Wu L."/>
            <person name="Ma J."/>
        </authorList>
    </citation>
    <scope>NUCLEOTIDE SEQUENCE [LARGE SCALE GENOMIC DNA]</scope>
    <source>
        <strain evidence="5 6">JCM 8201</strain>
    </source>
</reference>
<dbReference type="Pfam" id="PF00488">
    <property type="entry name" value="MutS_V"/>
    <property type="match status" value="1"/>
</dbReference>
<feature type="domain" description="DNA mismatch repair proteins mutS family" evidence="4">
    <location>
        <begin position="325"/>
        <end position="444"/>
    </location>
</feature>
<organism evidence="5 6">
    <name type="scientific">Actinocorallia aurantiaca</name>
    <dbReference type="NCBI Taxonomy" id="46204"/>
    <lineage>
        <taxon>Bacteria</taxon>
        <taxon>Bacillati</taxon>
        <taxon>Actinomycetota</taxon>
        <taxon>Actinomycetes</taxon>
        <taxon>Streptosporangiales</taxon>
        <taxon>Thermomonosporaceae</taxon>
        <taxon>Actinocorallia</taxon>
    </lineage>
</organism>
<name>A0ABN3URJ5_9ACTN</name>
<dbReference type="InterPro" id="IPR027417">
    <property type="entry name" value="P-loop_NTPase"/>
</dbReference>
<evidence type="ECO:0000259" key="4">
    <source>
        <dbReference type="Pfam" id="PF00488"/>
    </source>
</evidence>